<evidence type="ECO:0000313" key="3">
    <source>
        <dbReference type="Proteomes" id="UP000190961"/>
    </source>
</evidence>
<sequence>MYGRLILLILALSTACQSGKLPCPEPKFAKIKRSTPHKGYFDPSPPLSETETTDDHHQSKASKSNSKMISHVSVEEWDCPQPGKKKYMPKKVKQNIRKNMKKINSGNEGSETDSVRTSSYKNVRH</sequence>
<dbReference type="AlphaFoldDB" id="A0A1T5MJY9"/>
<dbReference type="STRING" id="688867.SAMN05660236_5622"/>
<gene>
    <name evidence="2" type="ORF">SAMN05660236_5622</name>
</gene>
<protein>
    <submittedName>
        <fullName evidence="2">Uncharacterized protein</fullName>
    </submittedName>
</protein>
<evidence type="ECO:0000313" key="2">
    <source>
        <dbReference type="EMBL" id="SKC88542.1"/>
    </source>
</evidence>
<dbReference type="OrthoDB" id="9852763at2"/>
<feature type="region of interest" description="Disordered" evidence="1">
    <location>
        <begin position="26"/>
        <end position="125"/>
    </location>
</feature>
<dbReference type="Proteomes" id="UP000190961">
    <property type="component" value="Unassembled WGS sequence"/>
</dbReference>
<accession>A0A1T5MJY9</accession>
<dbReference type="PROSITE" id="PS51257">
    <property type="entry name" value="PROKAR_LIPOPROTEIN"/>
    <property type="match status" value="1"/>
</dbReference>
<evidence type="ECO:0000256" key="1">
    <source>
        <dbReference type="SAM" id="MobiDB-lite"/>
    </source>
</evidence>
<proteinExistence type="predicted"/>
<reference evidence="2 3" key="1">
    <citation type="submission" date="2017-02" db="EMBL/GenBank/DDBJ databases">
        <authorList>
            <person name="Peterson S.W."/>
        </authorList>
    </citation>
    <scope>NUCLEOTIDE SEQUENCE [LARGE SCALE GENOMIC DNA]</scope>
    <source>
        <strain evidence="2 3">DSM 25262</strain>
    </source>
</reference>
<keyword evidence="3" id="KW-1185">Reference proteome</keyword>
<organism evidence="2 3">
    <name type="scientific">Ohtaekwangia koreensis</name>
    <dbReference type="NCBI Taxonomy" id="688867"/>
    <lineage>
        <taxon>Bacteria</taxon>
        <taxon>Pseudomonadati</taxon>
        <taxon>Bacteroidota</taxon>
        <taxon>Cytophagia</taxon>
        <taxon>Cytophagales</taxon>
        <taxon>Fulvivirgaceae</taxon>
        <taxon>Ohtaekwangia</taxon>
    </lineage>
</organism>
<name>A0A1T5MJY9_9BACT</name>
<dbReference type="RefSeq" id="WP_079690120.1">
    <property type="nucleotide sequence ID" value="NZ_FUZU01000005.1"/>
</dbReference>
<feature type="compositionally biased region" description="Basic residues" evidence="1">
    <location>
        <begin position="83"/>
        <end position="101"/>
    </location>
</feature>
<feature type="compositionally biased region" description="Polar residues" evidence="1">
    <location>
        <begin position="115"/>
        <end position="125"/>
    </location>
</feature>
<dbReference type="EMBL" id="FUZU01000005">
    <property type="protein sequence ID" value="SKC88542.1"/>
    <property type="molecule type" value="Genomic_DNA"/>
</dbReference>